<dbReference type="GO" id="GO:0003677">
    <property type="term" value="F:DNA binding"/>
    <property type="evidence" value="ECO:0007669"/>
    <property type="project" value="InterPro"/>
</dbReference>
<keyword evidence="4" id="KW-0804">Transcription</keyword>
<dbReference type="SUPFAM" id="SSF88946">
    <property type="entry name" value="Sigma2 domain of RNA polymerase sigma factors"/>
    <property type="match status" value="1"/>
</dbReference>
<dbReference type="InterPro" id="IPR013324">
    <property type="entry name" value="RNA_pol_sigma_r3/r4-like"/>
</dbReference>
<proteinExistence type="inferred from homology"/>
<dbReference type="Gene3D" id="1.10.10.10">
    <property type="entry name" value="Winged helix-like DNA-binding domain superfamily/Winged helix DNA-binding domain"/>
    <property type="match status" value="1"/>
</dbReference>
<dbReference type="InterPro" id="IPR036388">
    <property type="entry name" value="WH-like_DNA-bd_sf"/>
</dbReference>
<dbReference type="GO" id="GO:0016987">
    <property type="term" value="F:sigma factor activity"/>
    <property type="evidence" value="ECO:0007669"/>
    <property type="project" value="UniProtKB-KW"/>
</dbReference>
<sequence>MNESNYLHANGQKLDKSENGEVFNRQNPRNIDINPVNTLISPSRQRRKGRELDPASLEEVQIDSTMLQAIGHRDVVAFQQFYKKFSGLLYTTIHRVLNDHQDTEDVMQEVLVQIWQKAHLYEPSKGKPLTWVTTLARNRAIDRIRSKQRRARLNDDFEQESRSVQPEFDEDTSDLLISRESDQAVQSAVMDLTPEQREAIQLAYFNGLTQSEIATRLNEPLGTVKARIRRGVQRLEQTVKRRIGSDGQTRIDFLRTRQECLVFFVGGIRSRTSRSRSRRTSRI</sequence>
<evidence type="ECO:0000256" key="3">
    <source>
        <dbReference type="ARBA" id="ARBA00023082"/>
    </source>
</evidence>
<dbReference type="AlphaFoldDB" id="A0A5R8KC07"/>
<evidence type="ECO:0000256" key="5">
    <source>
        <dbReference type="SAM" id="MobiDB-lite"/>
    </source>
</evidence>
<dbReference type="InterPro" id="IPR013249">
    <property type="entry name" value="RNA_pol_sigma70_r4_t2"/>
</dbReference>
<evidence type="ECO:0000259" key="6">
    <source>
        <dbReference type="Pfam" id="PF04542"/>
    </source>
</evidence>
<protein>
    <submittedName>
        <fullName evidence="8">Sigma-70 family RNA polymerase sigma factor</fullName>
    </submittedName>
</protein>
<keyword evidence="9" id="KW-1185">Reference proteome</keyword>
<dbReference type="OrthoDB" id="9784272at2"/>
<dbReference type="InterPro" id="IPR014284">
    <property type="entry name" value="RNA_pol_sigma-70_dom"/>
</dbReference>
<evidence type="ECO:0000256" key="1">
    <source>
        <dbReference type="ARBA" id="ARBA00010641"/>
    </source>
</evidence>
<dbReference type="Gene3D" id="1.10.1740.10">
    <property type="match status" value="1"/>
</dbReference>
<dbReference type="NCBIfam" id="TIGR02937">
    <property type="entry name" value="sigma70-ECF"/>
    <property type="match status" value="1"/>
</dbReference>
<feature type="domain" description="RNA polymerase sigma factor 70 region 4 type 2" evidence="7">
    <location>
        <begin position="183"/>
        <end position="235"/>
    </location>
</feature>
<dbReference type="Pfam" id="PF04542">
    <property type="entry name" value="Sigma70_r2"/>
    <property type="match status" value="1"/>
</dbReference>
<evidence type="ECO:0000313" key="9">
    <source>
        <dbReference type="Proteomes" id="UP000306196"/>
    </source>
</evidence>
<dbReference type="EMBL" id="VAUV01000011">
    <property type="protein sequence ID" value="TLD69821.1"/>
    <property type="molecule type" value="Genomic_DNA"/>
</dbReference>
<organism evidence="8 9">
    <name type="scientific">Phragmitibacter flavus</name>
    <dbReference type="NCBI Taxonomy" id="2576071"/>
    <lineage>
        <taxon>Bacteria</taxon>
        <taxon>Pseudomonadati</taxon>
        <taxon>Verrucomicrobiota</taxon>
        <taxon>Verrucomicrobiia</taxon>
        <taxon>Verrucomicrobiales</taxon>
        <taxon>Verrucomicrobiaceae</taxon>
        <taxon>Phragmitibacter</taxon>
    </lineage>
</organism>
<keyword evidence="3" id="KW-0731">Sigma factor</keyword>
<dbReference type="PANTHER" id="PTHR43133:SF62">
    <property type="entry name" value="RNA POLYMERASE SIGMA FACTOR SIGZ"/>
    <property type="match status" value="1"/>
</dbReference>
<comment type="similarity">
    <text evidence="1">Belongs to the sigma-70 factor family. ECF subfamily.</text>
</comment>
<dbReference type="Pfam" id="PF08281">
    <property type="entry name" value="Sigma70_r4_2"/>
    <property type="match status" value="1"/>
</dbReference>
<evidence type="ECO:0000313" key="8">
    <source>
        <dbReference type="EMBL" id="TLD69821.1"/>
    </source>
</evidence>
<dbReference type="GO" id="GO:0006352">
    <property type="term" value="P:DNA-templated transcription initiation"/>
    <property type="evidence" value="ECO:0007669"/>
    <property type="project" value="InterPro"/>
</dbReference>
<keyword evidence="2" id="KW-0805">Transcription regulation</keyword>
<dbReference type="CDD" id="cd06171">
    <property type="entry name" value="Sigma70_r4"/>
    <property type="match status" value="1"/>
</dbReference>
<dbReference type="SUPFAM" id="SSF88659">
    <property type="entry name" value="Sigma3 and sigma4 domains of RNA polymerase sigma factors"/>
    <property type="match status" value="1"/>
</dbReference>
<gene>
    <name evidence="8" type="ORF">FEM03_15980</name>
</gene>
<evidence type="ECO:0000256" key="2">
    <source>
        <dbReference type="ARBA" id="ARBA00023015"/>
    </source>
</evidence>
<feature type="region of interest" description="Disordered" evidence="5">
    <location>
        <begin position="1"/>
        <end position="53"/>
    </location>
</feature>
<evidence type="ECO:0000256" key="4">
    <source>
        <dbReference type="ARBA" id="ARBA00023163"/>
    </source>
</evidence>
<feature type="domain" description="RNA polymerase sigma-70 region 2" evidence="6">
    <location>
        <begin position="82"/>
        <end position="150"/>
    </location>
</feature>
<dbReference type="InterPro" id="IPR007627">
    <property type="entry name" value="RNA_pol_sigma70_r2"/>
</dbReference>
<accession>A0A5R8KC07</accession>
<dbReference type="InterPro" id="IPR013325">
    <property type="entry name" value="RNA_pol_sigma_r2"/>
</dbReference>
<dbReference type="PANTHER" id="PTHR43133">
    <property type="entry name" value="RNA POLYMERASE ECF-TYPE SIGMA FACTO"/>
    <property type="match status" value="1"/>
</dbReference>
<dbReference type="Proteomes" id="UP000306196">
    <property type="component" value="Unassembled WGS sequence"/>
</dbReference>
<evidence type="ECO:0000259" key="7">
    <source>
        <dbReference type="Pfam" id="PF08281"/>
    </source>
</evidence>
<feature type="compositionally biased region" description="Polar residues" evidence="5">
    <location>
        <begin position="24"/>
        <end position="43"/>
    </location>
</feature>
<name>A0A5R8KC07_9BACT</name>
<dbReference type="InterPro" id="IPR039425">
    <property type="entry name" value="RNA_pol_sigma-70-like"/>
</dbReference>
<comment type="caution">
    <text evidence="8">The sequence shown here is derived from an EMBL/GenBank/DDBJ whole genome shotgun (WGS) entry which is preliminary data.</text>
</comment>
<reference evidence="8 9" key="1">
    <citation type="submission" date="2019-05" db="EMBL/GenBank/DDBJ databases">
        <title>Verrucobacter flavum gen. nov., sp. nov. a new member of the family Verrucomicrobiaceae.</title>
        <authorList>
            <person name="Szuroczki S."/>
            <person name="Abbaszade G."/>
            <person name="Szabo A."/>
            <person name="Felfoldi T."/>
            <person name="Schumann P."/>
            <person name="Boka K."/>
            <person name="Keki Z."/>
            <person name="Toumi M."/>
            <person name="Toth E."/>
        </authorList>
    </citation>
    <scope>NUCLEOTIDE SEQUENCE [LARGE SCALE GENOMIC DNA]</scope>
    <source>
        <strain evidence="8 9">MG-N-17</strain>
    </source>
</reference>